<reference evidence="7 8" key="1">
    <citation type="journal article" date="2014" name="BMC Genomics">
        <title>Genome and secretome analysis of the hemibiotrophic fungal pathogen, Moniliophthora roreri, which causes frosty pod rot disease of cacao: mechanisms of the biotrophic and necrotrophic phases.</title>
        <authorList>
            <person name="Meinhardt L.W."/>
            <person name="Costa G.G.L."/>
            <person name="Thomazella D.P.T."/>
            <person name="Teixeira P.J.P.L."/>
            <person name="Carazzolle M.F."/>
            <person name="Schuster S.C."/>
            <person name="Carlson J.E."/>
            <person name="Guiltinan M.J."/>
            <person name="Mieczkowski P."/>
            <person name="Farmer A."/>
            <person name="Ramaraj T."/>
            <person name="Crozier J."/>
            <person name="Davis R.E."/>
            <person name="Shao J."/>
            <person name="Melnick R.L."/>
            <person name="Pereira G.A.G."/>
            <person name="Bailey B.A."/>
        </authorList>
    </citation>
    <scope>NUCLEOTIDE SEQUENCE [LARGE SCALE GENOMIC DNA]</scope>
    <source>
        <strain evidence="7 8">MCA 2997</strain>
    </source>
</reference>
<protein>
    <recommendedName>
        <fullName evidence="6">Zn(2)-C6 fungal-type domain-containing protein</fullName>
    </recommendedName>
</protein>
<dbReference type="GO" id="GO:0005634">
    <property type="term" value="C:nucleus"/>
    <property type="evidence" value="ECO:0007669"/>
    <property type="project" value="UniProtKB-SubCell"/>
</dbReference>
<keyword evidence="2" id="KW-0479">Metal-binding</keyword>
<dbReference type="InterPro" id="IPR001138">
    <property type="entry name" value="Zn2Cys6_DnaBD"/>
</dbReference>
<evidence type="ECO:0000256" key="2">
    <source>
        <dbReference type="ARBA" id="ARBA00022723"/>
    </source>
</evidence>
<keyword evidence="3" id="KW-0238">DNA-binding</keyword>
<keyword evidence="8" id="KW-1185">Reference proteome</keyword>
<dbReference type="InterPro" id="IPR050987">
    <property type="entry name" value="AtrR-like"/>
</dbReference>
<evidence type="ECO:0000313" key="8">
    <source>
        <dbReference type="Proteomes" id="UP000017559"/>
    </source>
</evidence>
<dbReference type="GO" id="GO:0008270">
    <property type="term" value="F:zinc ion binding"/>
    <property type="evidence" value="ECO:0007669"/>
    <property type="project" value="InterPro"/>
</dbReference>
<dbReference type="CDD" id="cd00067">
    <property type="entry name" value="GAL4"/>
    <property type="match status" value="1"/>
</dbReference>
<accession>V2WYN5</accession>
<evidence type="ECO:0000313" key="7">
    <source>
        <dbReference type="EMBL" id="ESK85300.1"/>
    </source>
</evidence>
<evidence type="ECO:0000256" key="5">
    <source>
        <dbReference type="SAM" id="MobiDB-lite"/>
    </source>
</evidence>
<dbReference type="SMART" id="SM00906">
    <property type="entry name" value="Fungal_trans"/>
    <property type="match status" value="1"/>
</dbReference>
<feature type="domain" description="Zn(2)-C6 fungal-type" evidence="6">
    <location>
        <begin position="22"/>
        <end position="55"/>
    </location>
</feature>
<evidence type="ECO:0000256" key="3">
    <source>
        <dbReference type="ARBA" id="ARBA00023125"/>
    </source>
</evidence>
<dbReference type="Gene3D" id="4.10.240.10">
    <property type="entry name" value="Zn(2)-C6 fungal-type DNA-binding domain"/>
    <property type="match status" value="1"/>
</dbReference>
<dbReference type="CDD" id="cd12148">
    <property type="entry name" value="fungal_TF_MHR"/>
    <property type="match status" value="1"/>
</dbReference>
<comment type="caution">
    <text evidence="7">The sequence shown here is derived from an EMBL/GenBank/DDBJ whole genome shotgun (WGS) entry which is preliminary data.</text>
</comment>
<dbReference type="OrthoDB" id="4456959at2759"/>
<dbReference type="GO" id="GO:0006351">
    <property type="term" value="P:DNA-templated transcription"/>
    <property type="evidence" value="ECO:0007669"/>
    <property type="project" value="InterPro"/>
</dbReference>
<name>V2WYN5_MONRO</name>
<dbReference type="PROSITE" id="PS50048">
    <property type="entry name" value="ZN2_CY6_FUNGAL_2"/>
    <property type="match status" value="1"/>
</dbReference>
<feature type="region of interest" description="Disordered" evidence="5">
    <location>
        <begin position="1"/>
        <end position="21"/>
    </location>
</feature>
<dbReference type="AlphaFoldDB" id="V2WYN5"/>
<organism evidence="7 8">
    <name type="scientific">Moniliophthora roreri (strain MCA 2997)</name>
    <name type="common">Cocoa frosty pod rot fungus</name>
    <name type="synonym">Crinipellis roreri</name>
    <dbReference type="NCBI Taxonomy" id="1381753"/>
    <lineage>
        <taxon>Eukaryota</taxon>
        <taxon>Fungi</taxon>
        <taxon>Dikarya</taxon>
        <taxon>Basidiomycota</taxon>
        <taxon>Agaricomycotina</taxon>
        <taxon>Agaricomycetes</taxon>
        <taxon>Agaricomycetidae</taxon>
        <taxon>Agaricales</taxon>
        <taxon>Marasmiineae</taxon>
        <taxon>Marasmiaceae</taxon>
        <taxon>Moniliophthora</taxon>
    </lineage>
</organism>
<dbReference type="Proteomes" id="UP000017559">
    <property type="component" value="Unassembled WGS sequence"/>
</dbReference>
<dbReference type="InterPro" id="IPR036864">
    <property type="entry name" value="Zn2-C6_fun-type_DNA-bd_sf"/>
</dbReference>
<dbReference type="PANTHER" id="PTHR46910">
    <property type="entry name" value="TRANSCRIPTION FACTOR PDR1"/>
    <property type="match status" value="1"/>
</dbReference>
<dbReference type="GO" id="GO:0003677">
    <property type="term" value="F:DNA binding"/>
    <property type="evidence" value="ECO:0007669"/>
    <property type="project" value="UniProtKB-KW"/>
</dbReference>
<gene>
    <name evidence="7" type="ORF">Moror_11315</name>
</gene>
<evidence type="ECO:0000256" key="4">
    <source>
        <dbReference type="ARBA" id="ARBA00023242"/>
    </source>
</evidence>
<evidence type="ECO:0000259" key="6">
    <source>
        <dbReference type="PROSITE" id="PS50048"/>
    </source>
</evidence>
<sequence>MEGDNDTQGMNSNGKRQRNQSACDGCRRKRVRCDTVAIFGGTCSNCVQSRIECTHDMVKSELNKDNAIQRATKKSDSARSLVNRILSTAKPFDVPKDPEVVRKILVDLANFARSLDRQLAEIQGTNINEGSENFTSSTTSKFTYRQEPPEIKDSIESLTQDFEDMLVDTDWRRHYGKSSNNMFIQIALDAKRDELDKRAFAALWSKYKRPELWQCKPLPWQRPFQPPDNPHLEFPESDLLDELVAIYFEDFNQFFPLLHRPTFELSVAEHLHLRDHSFGYVVVGWRWFCQIPLIRPSLNVIKLYDLQLCVLSAFYLQMTAGALVEAAWTTIGLGIRCAQQEGLHRRKLKRQKPTIEDELWKRAFWILVSTDLVISIYQGRPRATTPDDFDAELPAECDDEFWDPADPELAFNQPEGKPSTTAFFLSLLKLVEILGFAERTYGVRQSDFWKRMGISKLGWKQKAIPELDAASDQFLDTVPDHLKWDPHKTSSLFFKQSVMLYTFHHWVRIQIHRPFIPRPGEPPVLSYPSLTICTDSARTLAQIFEVLDKRAEREHELLTCSTIPTLIISSTPLLTAVYILLMALWRDKKGSTNASEYARDMNYVHQCMDVLKRNEARYQMVARVFDVLNAVINIGQSPIYSIPPTGTQDSRALIQQECFDPVDAQASTEWRNPDPHTSLPTEFATNGPVYSDSSIHAQQVPPTIALEQSMDFPCTDLCVPYYPQQVINTSVALPFGADIQAPRPLVDSYATSNSYSSVRVPPYQGYNQTLESMSGAGTETGGSGDAMWPERLEQLPSQYRRLYVRQLHVLKGQ</sequence>
<dbReference type="PROSITE" id="PS00463">
    <property type="entry name" value="ZN2_CY6_FUNGAL_1"/>
    <property type="match status" value="1"/>
</dbReference>
<dbReference type="SUPFAM" id="SSF57701">
    <property type="entry name" value="Zn2/Cys6 DNA-binding domain"/>
    <property type="match status" value="1"/>
</dbReference>
<comment type="subcellular location">
    <subcellularLocation>
        <location evidence="1">Nucleus</location>
    </subcellularLocation>
</comment>
<keyword evidence="4" id="KW-0539">Nucleus</keyword>
<evidence type="ECO:0000256" key="1">
    <source>
        <dbReference type="ARBA" id="ARBA00004123"/>
    </source>
</evidence>
<dbReference type="PANTHER" id="PTHR46910:SF3">
    <property type="entry name" value="HALOTOLERANCE PROTEIN 9-RELATED"/>
    <property type="match status" value="1"/>
</dbReference>
<dbReference type="KEGG" id="mrr:Moror_11315"/>
<dbReference type="GO" id="GO:0000981">
    <property type="term" value="F:DNA-binding transcription factor activity, RNA polymerase II-specific"/>
    <property type="evidence" value="ECO:0007669"/>
    <property type="project" value="InterPro"/>
</dbReference>
<dbReference type="Pfam" id="PF04082">
    <property type="entry name" value="Fungal_trans"/>
    <property type="match status" value="1"/>
</dbReference>
<dbReference type="Pfam" id="PF00172">
    <property type="entry name" value="Zn_clus"/>
    <property type="match status" value="1"/>
</dbReference>
<dbReference type="InterPro" id="IPR007219">
    <property type="entry name" value="XnlR_reg_dom"/>
</dbReference>
<dbReference type="SMART" id="SM00066">
    <property type="entry name" value="GAL4"/>
    <property type="match status" value="1"/>
</dbReference>
<proteinExistence type="predicted"/>
<dbReference type="HOGENOM" id="CLU_006019_0_1_1"/>
<dbReference type="EMBL" id="AWSO01001098">
    <property type="protein sequence ID" value="ESK85300.1"/>
    <property type="molecule type" value="Genomic_DNA"/>
</dbReference>